<feature type="domain" description="Rieske" evidence="23">
    <location>
        <begin position="95"/>
        <end position="197"/>
    </location>
</feature>
<keyword evidence="17" id="KW-0472">Membrane</keyword>
<dbReference type="InterPro" id="IPR005805">
    <property type="entry name" value="Rieske_Fe-S_prot_C"/>
</dbReference>
<evidence type="ECO:0000256" key="9">
    <source>
        <dbReference type="ARBA" id="ARBA00022692"/>
    </source>
</evidence>
<evidence type="ECO:0000256" key="13">
    <source>
        <dbReference type="ARBA" id="ARBA00022982"/>
    </source>
</evidence>
<comment type="function">
    <text evidence="1">Component of the ubiquinol-cytochrome c reductase complex (complex III or cytochrome b-c1 complex), which is a respiratory chain that generates an electrochemical potential coupled to ATP synthesis.</text>
</comment>
<reference evidence="24 25" key="1">
    <citation type="submission" date="2022-11" db="EMBL/GenBank/DDBJ databases">
        <title>Genome sequencing of Acetobacter type strain.</title>
        <authorList>
            <person name="Heo J."/>
            <person name="Lee D."/>
            <person name="Han B.-H."/>
            <person name="Hong S.-B."/>
            <person name="Kwon S.-W."/>
        </authorList>
    </citation>
    <scope>NUCLEOTIDE SEQUENCE [LARGE SCALE GENOMIC DNA]</scope>
    <source>
        <strain evidence="24 25">KACC 21251</strain>
    </source>
</reference>
<evidence type="ECO:0000256" key="1">
    <source>
        <dbReference type="ARBA" id="ARBA00002444"/>
    </source>
</evidence>
<keyword evidence="8" id="KW-1003">Cell membrane</keyword>
<evidence type="ECO:0000256" key="11">
    <source>
        <dbReference type="ARBA" id="ARBA00022723"/>
    </source>
</evidence>
<dbReference type="Pfam" id="PF00355">
    <property type="entry name" value="Rieske"/>
    <property type="match status" value="1"/>
</dbReference>
<evidence type="ECO:0000256" key="10">
    <source>
        <dbReference type="ARBA" id="ARBA00022714"/>
    </source>
</evidence>
<dbReference type="PANTHER" id="PTHR10134">
    <property type="entry name" value="CYTOCHROME B-C1 COMPLEX SUBUNIT RIESKE, MITOCHONDRIAL"/>
    <property type="match status" value="1"/>
</dbReference>
<dbReference type="CDD" id="cd03470">
    <property type="entry name" value="Rieske_cytochrome_bc1"/>
    <property type="match status" value="1"/>
</dbReference>
<keyword evidence="15" id="KW-0408">Iron</keyword>
<evidence type="ECO:0000256" key="21">
    <source>
        <dbReference type="RuleBase" id="RU004497"/>
    </source>
</evidence>
<keyword evidence="10" id="KW-0001">2Fe-2S</keyword>
<keyword evidence="11" id="KW-0479">Metal-binding</keyword>
<evidence type="ECO:0000256" key="6">
    <source>
        <dbReference type="ARBA" id="ARBA00019816"/>
    </source>
</evidence>
<protein>
    <recommendedName>
        <fullName evidence="6 20">Ubiquinol-cytochrome c reductase iron-sulfur subunit</fullName>
        <ecNumber evidence="5 20">7.1.1.8</ecNumber>
    </recommendedName>
</protein>
<sequence length="215" mass="23247">MTHPTDPTTAPGQDESTVPGRRDFLGMVTTAGTVTGLAACAIPFVESLKPQDSAAAHQPVEVDLSKLAPGQQMTTVWQGKPVFILRRTPEELARLQNAALNETLRDAQSEALQQPPYARNWHRSVVPEYGVYVGICTHLGCVPAYMPPTPAPDQTGFYACPCHGSHFDLAGRVLKGAPAPYNLPVPPYVMPTPTTLRLGENPKGETFDFSTIEQI</sequence>
<dbReference type="InterPro" id="IPR017941">
    <property type="entry name" value="Rieske_2Fe-2S"/>
</dbReference>
<dbReference type="InterPro" id="IPR006311">
    <property type="entry name" value="TAT_signal"/>
</dbReference>
<evidence type="ECO:0000256" key="15">
    <source>
        <dbReference type="ARBA" id="ARBA00023004"/>
    </source>
</evidence>
<evidence type="ECO:0000256" key="16">
    <source>
        <dbReference type="ARBA" id="ARBA00023014"/>
    </source>
</evidence>
<dbReference type="EMBL" id="JAPIUX010000021">
    <property type="protein sequence ID" value="MCX2562064.1"/>
    <property type="molecule type" value="Genomic_DNA"/>
</dbReference>
<organism evidence="24 25">
    <name type="scientific">Acetobacter farinalis</name>
    <dbReference type="NCBI Taxonomy" id="1260984"/>
    <lineage>
        <taxon>Bacteria</taxon>
        <taxon>Pseudomonadati</taxon>
        <taxon>Pseudomonadota</taxon>
        <taxon>Alphaproteobacteria</taxon>
        <taxon>Acetobacterales</taxon>
        <taxon>Acetobacteraceae</taxon>
        <taxon>Acetobacter</taxon>
    </lineage>
</organism>
<dbReference type="Gene3D" id="2.102.10.10">
    <property type="entry name" value="Rieske [2Fe-2S] iron-sulphur domain"/>
    <property type="match status" value="1"/>
</dbReference>
<dbReference type="PROSITE" id="PS51318">
    <property type="entry name" value="TAT"/>
    <property type="match status" value="1"/>
</dbReference>
<dbReference type="PROSITE" id="PS51296">
    <property type="entry name" value="RIESKE"/>
    <property type="match status" value="1"/>
</dbReference>
<dbReference type="EC" id="7.1.1.8" evidence="5 20"/>
<evidence type="ECO:0000313" key="24">
    <source>
        <dbReference type="EMBL" id="MCX2562064.1"/>
    </source>
</evidence>
<dbReference type="NCBIfam" id="TIGR01409">
    <property type="entry name" value="TAT_signal_seq"/>
    <property type="match status" value="1"/>
</dbReference>
<name>A0ABT3Q9X1_9PROT</name>
<proteinExistence type="inferred from homology"/>
<evidence type="ECO:0000256" key="14">
    <source>
        <dbReference type="ARBA" id="ARBA00022989"/>
    </source>
</evidence>
<evidence type="ECO:0000256" key="17">
    <source>
        <dbReference type="ARBA" id="ARBA00023136"/>
    </source>
</evidence>
<evidence type="ECO:0000256" key="22">
    <source>
        <dbReference type="SAM" id="MobiDB-lite"/>
    </source>
</evidence>
<gene>
    <name evidence="24" type="primary">petA</name>
    <name evidence="24" type="ORF">OQ252_11755</name>
</gene>
<dbReference type="InterPro" id="IPR019470">
    <property type="entry name" value="Ubiq_cytC_Rdtase_Fe-S_su_TAT"/>
</dbReference>
<keyword evidence="9" id="KW-0812">Transmembrane</keyword>
<evidence type="ECO:0000256" key="8">
    <source>
        <dbReference type="ARBA" id="ARBA00022475"/>
    </source>
</evidence>
<evidence type="ECO:0000259" key="23">
    <source>
        <dbReference type="PROSITE" id="PS51296"/>
    </source>
</evidence>
<feature type="region of interest" description="Disordered" evidence="22">
    <location>
        <begin position="1"/>
        <end position="20"/>
    </location>
</feature>
<comment type="cofactor">
    <cofactor evidence="20">
        <name>[2Fe-2S] cluster</name>
        <dbReference type="ChEBI" id="CHEBI:190135"/>
    </cofactor>
    <text evidence="20">Binds 1 [2Fe-2S] cluster per subunit.</text>
</comment>
<evidence type="ECO:0000256" key="4">
    <source>
        <dbReference type="ARBA" id="ARBA00011649"/>
    </source>
</evidence>
<dbReference type="RefSeq" id="WP_166123258.1">
    <property type="nucleotide sequence ID" value="NZ_JAPIUX010000021.1"/>
</dbReference>
<keyword evidence="16" id="KW-0411">Iron-sulfur</keyword>
<keyword evidence="14" id="KW-1133">Transmembrane helix</keyword>
<evidence type="ECO:0000256" key="20">
    <source>
        <dbReference type="RuleBase" id="RU004494"/>
    </source>
</evidence>
<evidence type="ECO:0000256" key="7">
    <source>
        <dbReference type="ARBA" id="ARBA00022448"/>
    </source>
</evidence>
<evidence type="ECO:0000256" key="3">
    <source>
        <dbReference type="ARBA" id="ARBA00010651"/>
    </source>
</evidence>
<dbReference type="Proteomes" id="UP001526446">
    <property type="component" value="Unassembled WGS sequence"/>
</dbReference>
<dbReference type="NCBIfam" id="TIGR01416">
    <property type="entry name" value="Rieske_proteo"/>
    <property type="match status" value="1"/>
</dbReference>
<keyword evidence="18" id="KW-1015">Disulfide bond</keyword>
<comment type="miscellaneous">
    <text evidence="20">The Rieske protein is a high potential 2Fe-2S protein.</text>
</comment>
<accession>A0ABT3Q9X1</accession>
<comment type="subcellular location">
    <subcellularLocation>
        <location evidence="2">Cell membrane</location>
        <topology evidence="2">Single-pass membrane protein</topology>
    </subcellularLocation>
</comment>
<dbReference type="Gene3D" id="1.20.5.510">
    <property type="entry name" value="Single helix bin"/>
    <property type="match status" value="1"/>
</dbReference>
<dbReference type="InterPro" id="IPR036922">
    <property type="entry name" value="Rieske_2Fe-2S_sf"/>
</dbReference>
<evidence type="ECO:0000256" key="12">
    <source>
        <dbReference type="ARBA" id="ARBA00022967"/>
    </source>
</evidence>
<keyword evidence="25" id="KW-1185">Reference proteome</keyword>
<dbReference type="InterPro" id="IPR006317">
    <property type="entry name" value="Ubiquinol_cyt_c_Rdtase_Fe-S-su"/>
</dbReference>
<evidence type="ECO:0000256" key="5">
    <source>
        <dbReference type="ARBA" id="ARBA00012951"/>
    </source>
</evidence>
<dbReference type="SUPFAM" id="SSF50022">
    <property type="entry name" value="ISP domain"/>
    <property type="match status" value="1"/>
</dbReference>
<comment type="caution">
    <text evidence="24">The sequence shown here is derived from an EMBL/GenBank/DDBJ whole genome shotgun (WGS) entry which is preliminary data.</text>
</comment>
<comment type="similarity">
    <text evidence="3">Belongs to the Rieske iron-sulfur protein family.</text>
</comment>
<keyword evidence="12" id="KW-1278">Translocase</keyword>
<evidence type="ECO:0000313" key="25">
    <source>
        <dbReference type="Proteomes" id="UP001526446"/>
    </source>
</evidence>
<evidence type="ECO:0000256" key="19">
    <source>
        <dbReference type="ARBA" id="ARBA00029351"/>
    </source>
</evidence>
<evidence type="ECO:0000256" key="2">
    <source>
        <dbReference type="ARBA" id="ARBA00004162"/>
    </source>
</evidence>
<evidence type="ECO:0000256" key="18">
    <source>
        <dbReference type="ARBA" id="ARBA00023157"/>
    </source>
</evidence>
<dbReference type="InterPro" id="IPR019546">
    <property type="entry name" value="TAT_signal_bac_arc"/>
</dbReference>
<keyword evidence="13 20" id="KW-0249">Electron transport</keyword>
<comment type="subunit">
    <text evidence="4 21">The main subunits of complex b-c1 are: cytochrome b, cytochrome c1 and the Rieske protein.</text>
</comment>
<keyword evidence="7 20" id="KW-0813">Transport</keyword>
<dbReference type="PRINTS" id="PR00162">
    <property type="entry name" value="RIESKE"/>
</dbReference>
<feature type="compositionally biased region" description="Polar residues" evidence="22">
    <location>
        <begin position="1"/>
        <end position="16"/>
    </location>
</feature>
<comment type="catalytic activity">
    <reaction evidence="19 20">
        <text>a quinol + 2 Fe(III)-[cytochrome c](out) = a quinone + 2 Fe(II)-[cytochrome c](out) + 2 H(+)(out)</text>
        <dbReference type="Rhea" id="RHEA:11484"/>
        <dbReference type="Rhea" id="RHEA-COMP:10350"/>
        <dbReference type="Rhea" id="RHEA-COMP:14399"/>
        <dbReference type="ChEBI" id="CHEBI:15378"/>
        <dbReference type="ChEBI" id="CHEBI:24646"/>
        <dbReference type="ChEBI" id="CHEBI:29033"/>
        <dbReference type="ChEBI" id="CHEBI:29034"/>
        <dbReference type="ChEBI" id="CHEBI:132124"/>
        <dbReference type="EC" id="7.1.1.8"/>
    </reaction>
</comment>
<dbReference type="InterPro" id="IPR014349">
    <property type="entry name" value="Rieske_Fe-S_prot"/>
</dbReference>
<dbReference type="Pfam" id="PF10399">
    <property type="entry name" value="UCR_Fe-S_N"/>
    <property type="match status" value="1"/>
</dbReference>